<dbReference type="InterPro" id="IPR008915">
    <property type="entry name" value="Peptidase_M50"/>
</dbReference>
<keyword evidence="3" id="KW-0150">Chloroplast</keyword>
<feature type="transmembrane region" description="Helical" evidence="11">
    <location>
        <begin position="167"/>
        <end position="185"/>
    </location>
</feature>
<dbReference type="GO" id="GO:0009507">
    <property type="term" value="C:chloroplast"/>
    <property type="evidence" value="ECO:0007669"/>
    <property type="project" value="UniProtKB-SubCell"/>
</dbReference>
<keyword evidence="10 11" id="KW-0472">Membrane</keyword>
<dbReference type="GO" id="GO:0006508">
    <property type="term" value="P:proteolysis"/>
    <property type="evidence" value="ECO:0007669"/>
    <property type="project" value="UniProtKB-KW"/>
</dbReference>
<name>X0SNI0_9ZZZZ</name>
<evidence type="ECO:0000313" key="13">
    <source>
        <dbReference type="EMBL" id="GAF76696.1"/>
    </source>
</evidence>
<dbReference type="AlphaFoldDB" id="X0SNI0"/>
<evidence type="ECO:0000256" key="5">
    <source>
        <dbReference type="ARBA" id="ARBA00022670"/>
    </source>
</evidence>
<evidence type="ECO:0000259" key="12">
    <source>
        <dbReference type="Pfam" id="PF02163"/>
    </source>
</evidence>
<evidence type="ECO:0000256" key="9">
    <source>
        <dbReference type="ARBA" id="ARBA00022989"/>
    </source>
</evidence>
<evidence type="ECO:0000256" key="3">
    <source>
        <dbReference type="ARBA" id="ARBA00022528"/>
    </source>
</evidence>
<evidence type="ECO:0000256" key="7">
    <source>
        <dbReference type="ARBA" id="ARBA00022801"/>
    </source>
</evidence>
<gene>
    <name evidence="13" type="ORF">S01H1_11097</name>
</gene>
<feature type="transmembrane region" description="Helical" evidence="11">
    <location>
        <begin position="117"/>
        <end position="147"/>
    </location>
</feature>
<evidence type="ECO:0000256" key="6">
    <source>
        <dbReference type="ARBA" id="ARBA00022692"/>
    </source>
</evidence>
<evidence type="ECO:0000256" key="4">
    <source>
        <dbReference type="ARBA" id="ARBA00022640"/>
    </source>
</evidence>
<evidence type="ECO:0000256" key="11">
    <source>
        <dbReference type="SAM" id="Phobius"/>
    </source>
</evidence>
<evidence type="ECO:0000256" key="8">
    <source>
        <dbReference type="ARBA" id="ARBA00022946"/>
    </source>
</evidence>
<accession>X0SNI0</accession>
<feature type="transmembrane region" description="Helical" evidence="11">
    <location>
        <begin position="12"/>
        <end position="34"/>
    </location>
</feature>
<dbReference type="EMBL" id="BARS01005656">
    <property type="protein sequence ID" value="GAF76696.1"/>
    <property type="molecule type" value="Genomic_DNA"/>
</dbReference>
<feature type="domain" description="Peptidase M50" evidence="12">
    <location>
        <begin position="6"/>
        <end position="113"/>
    </location>
</feature>
<protein>
    <recommendedName>
        <fullName evidence="12">Peptidase M50 domain-containing protein</fullName>
    </recommendedName>
</protein>
<evidence type="ECO:0000256" key="10">
    <source>
        <dbReference type="ARBA" id="ARBA00023136"/>
    </source>
</evidence>
<dbReference type="PANTHER" id="PTHR31412">
    <property type="entry name" value="ZINC METALLOPROTEASE EGY1"/>
    <property type="match status" value="1"/>
</dbReference>
<organism evidence="13">
    <name type="scientific">marine sediment metagenome</name>
    <dbReference type="NCBI Taxonomy" id="412755"/>
    <lineage>
        <taxon>unclassified sequences</taxon>
        <taxon>metagenomes</taxon>
        <taxon>ecological metagenomes</taxon>
    </lineage>
</organism>
<keyword evidence="5" id="KW-0645">Protease</keyword>
<dbReference type="GO" id="GO:0008233">
    <property type="term" value="F:peptidase activity"/>
    <property type="evidence" value="ECO:0007669"/>
    <property type="project" value="UniProtKB-KW"/>
</dbReference>
<keyword evidence="8" id="KW-0809">Transit peptide</keyword>
<keyword evidence="9 11" id="KW-1133">Transmembrane helix</keyword>
<dbReference type="InterPro" id="IPR044838">
    <property type="entry name" value="EGY1-like"/>
</dbReference>
<sequence>MKGIMPNRKALFDIGIAGPFVGLVLTIPTIIIGLKLSEVAVISEIEGPIIPLGSSILFSLIEKTMFGYLPEGQDIILHPIAYAGWVGLFVTALNLLPVGQLDGGHIIYSLFGKNSKIAYYITLGILGLICIFVNPAWTLLFVLLLIFGFKHPPPLDDYTLLDKRRKMLGICALIFCVLSFTPVPFQI</sequence>
<dbReference type="Pfam" id="PF02163">
    <property type="entry name" value="Peptidase_M50"/>
    <property type="match status" value="1"/>
</dbReference>
<comment type="subcellular location">
    <subcellularLocation>
        <location evidence="1">Membrane</location>
        <topology evidence="1">Multi-pass membrane protein</topology>
    </subcellularLocation>
    <subcellularLocation>
        <location evidence="2">Plastid</location>
        <location evidence="2">Chloroplast</location>
    </subcellularLocation>
</comment>
<dbReference type="PANTHER" id="PTHR31412:SF0">
    <property type="entry name" value="ZINC METALLOPROTEASE EGY1, CHLOROPLASTIC-RELATED"/>
    <property type="match status" value="1"/>
</dbReference>
<evidence type="ECO:0000256" key="2">
    <source>
        <dbReference type="ARBA" id="ARBA00004229"/>
    </source>
</evidence>
<keyword evidence="7" id="KW-0378">Hydrolase</keyword>
<dbReference type="GO" id="GO:0016020">
    <property type="term" value="C:membrane"/>
    <property type="evidence" value="ECO:0007669"/>
    <property type="project" value="UniProtKB-SubCell"/>
</dbReference>
<evidence type="ECO:0000256" key="1">
    <source>
        <dbReference type="ARBA" id="ARBA00004141"/>
    </source>
</evidence>
<proteinExistence type="predicted"/>
<keyword evidence="6 11" id="KW-0812">Transmembrane</keyword>
<reference evidence="13" key="1">
    <citation type="journal article" date="2014" name="Front. Microbiol.">
        <title>High frequency of phylogenetically diverse reductive dehalogenase-homologous genes in deep subseafloor sedimentary metagenomes.</title>
        <authorList>
            <person name="Kawai M."/>
            <person name="Futagami T."/>
            <person name="Toyoda A."/>
            <person name="Takaki Y."/>
            <person name="Nishi S."/>
            <person name="Hori S."/>
            <person name="Arai W."/>
            <person name="Tsubouchi T."/>
            <person name="Morono Y."/>
            <person name="Uchiyama I."/>
            <person name="Ito T."/>
            <person name="Fujiyama A."/>
            <person name="Inagaki F."/>
            <person name="Takami H."/>
        </authorList>
    </citation>
    <scope>NUCLEOTIDE SEQUENCE</scope>
    <source>
        <strain evidence="13">Expedition CK06-06</strain>
    </source>
</reference>
<feature type="transmembrane region" description="Helical" evidence="11">
    <location>
        <begin position="75"/>
        <end position="96"/>
    </location>
</feature>
<comment type="caution">
    <text evidence="13">The sequence shown here is derived from an EMBL/GenBank/DDBJ whole genome shotgun (WGS) entry which is preliminary data.</text>
</comment>
<keyword evidence="4" id="KW-0934">Plastid</keyword>